<keyword evidence="4" id="KW-1185">Reference proteome</keyword>
<sequence>MNDDPIRSVLIAGGGTAGWMAAAVLARAFGASLSIRLVESEEIGTVGVGEATIPQIRHINNFLGLDENAFLRETRGTFKLGIQFNNWARLGDSYIHAFGDIGLPLGLSPFHHYWLRAQAEGKRAPLWDYSLNAEAAKNNRFSRLERVGDSPLAGIKYAFHFDASLYARYLRRYAEARGVERLEGRIADAARRGENGFIEAVVLENGKRLEADFFIDCTGFRGLLIEGALEAGYEDWTRWLPCDRAVAVACRHGGAMRPYTQATAQRAGWQWRIPLQHRVGNGHVYCSAHIGDDEAAAVLLSNLEGEPLDEPRFLRFTTGMRRKMWVKNCVALGLASGFMEPLESTSIHLIQSGLGRLVSMFPDRRFNPALIAEYNRQSRFEFERIRDFLILHYHANQRTDSAFWRECAAMSVPDALAAKIELFRGAGRIYREHEELFTEVGWLQVMLGQHVRPERYHPAADGLAPQKLDGFLGDIRILIERAVEAMPRHEDFIARHCAAPAPA</sequence>
<keyword evidence="2" id="KW-0274">FAD</keyword>
<feature type="binding site" evidence="2">
    <location>
        <position position="343"/>
    </location>
    <ligand>
        <name>L-tryptophan</name>
        <dbReference type="ChEBI" id="CHEBI:57912"/>
    </ligand>
</feature>
<proteinExistence type="predicted"/>
<reference evidence="3 4" key="1">
    <citation type="submission" date="2017-07" db="EMBL/GenBank/DDBJ databases">
        <authorList>
            <person name="Sun Z.S."/>
            <person name="Albrecht U."/>
            <person name="Echele G."/>
            <person name="Lee C.C."/>
        </authorList>
    </citation>
    <scope>NUCLEOTIDE SEQUENCE [LARGE SCALE GENOMIC DNA]</scope>
    <source>
        <strain evidence="3 4">CGMCC 1.12710</strain>
    </source>
</reference>
<dbReference type="PANTHER" id="PTHR43747:SF4">
    <property type="entry name" value="FLAVIN-DEPENDENT TRYPTOPHAN HALOGENASE"/>
    <property type="match status" value="1"/>
</dbReference>
<dbReference type="PIRSF" id="PIRSF011396">
    <property type="entry name" value="Trp_halogenase"/>
    <property type="match status" value="1"/>
</dbReference>
<feature type="active site" evidence="1">
    <location>
        <position position="79"/>
    </location>
</feature>
<dbReference type="Proteomes" id="UP000198346">
    <property type="component" value="Unassembled WGS sequence"/>
</dbReference>
<dbReference type="GO" id="GO:0000166">
    <property type="term" value="F:nucleotide binding"/>
    <property type="evidence" value="ECO:0007669"/>
    <property type="project" value="UniProtKB-KW"/>
</dbReference>
<evidence type="ECO:0000256" key="2">
    <source>
        <dbReference type="PIRSR" id="PIRSR011396-2"/>
    </source>
</evidence>
<gene>
    <name evidence="3" type="ORF">SAMN06297382_2183</name>
</gene>
<feature type="binding site" evidence="2">
    <location>
        <position position="334"/>
    </location>
    <ligand>
        <name>FAD</name>
        <dbReference type="ChEBI" id="CHEBI:57692"/>
    </ligand>
</feature>
<organism evidence="3 4">
    <name type="scientific">Amphiplicatus metriothermophilus</name>
    <dbReference type="NCBI Taxonomy" id="1519374"/>
    <lineage>
        <taxon>Bacteria</taxon>
        <taxon>Pseudomonadati</taxon>
        <taxon>Pseudomonadota</taxon>
        <taxon>Alphaproteobacteria</taxon>
        <taxon>Parvularculales</taxon>
        <taxon>Parvularculaceae</taxon>
        <taxon>Amphiplicatus</taxon>
    </lineage>
</organism>
<dbReference type="Pfam" id="PF04820">
    <property type="entry name" value="Trp_halogenase"/>
    <property type="match status" value="1"/>
</dbReference>
<dbReference type="OrthoDB" id="7178350at2"/>
<feature type="binding site" evidence="2">
    <location>
        <position position="79"/>
    </location>
    <ligand>
        <name>7-chloro-L-tryptophan</name>
        <dbReference type="ChEBI" id="CHEBI:58713"/>
    </ligand>
</feature>
<dbReference type="InterPro" id="IPR006905">
    <property type="entry name" value="Flavin_halogenase"/>
</dbReference>
<accession>A0A239PWF1</accession>
<feature type="binding site" evidence="2">
    <location>
        <begin position="14"/>
        <end position="17"/>
    </location>
    <ligand>
        <name>FAD</name>
        <dbReference type="ChEBI" id="CHEBI:57692"/>
    </ligand>
</feature>
<protein>
    <submittedName>
        <fullName evidence="3">Tryptophan halogenase</fullName>
    </submittedName>
</protein>
<keyword evidence="2" id="KW-0285">Flavoprotein</keyword>
<dbReference type="InterPro" id="IPR033856">
    <property type="entry name" value="Trp_halogen"/>
</dbReference>
<dbReference type="GO" id="GO:0004497">
    <property type="term" value="F:monooxygenase activity"/>
    <property type="evidence" value="ECO:0007669"/>
    <property type="project" value="InterPro"/>
</dbReference>
<dbReference type="AlphaFoldDB" id="A0A239PWF1"/>
<dbReference type="InterPro" id="IPR036188">
    <property type="entry name" value="FAD/NAD-bd_sf"/>
</dbReference>
<name>A0A239PWF1_9PROT</name>
<dbReference type="RefSeq" id="WP_089412636.1">
    <property type="nucleotide sequence ID" value="NZ_FZQA01000004.1"/>
</dbReference>
<dbReference type="PANTHER" id="PTHR43747">
    <property type="entry name" value="FAD-BINDING PROTEIN"/>
    <property type="match status" value="1"/>
</dbReference>
<dbReference type="EMBL" id="FZQA01000004">
    <property type="protein sequence ID" value="SNT74272.1"/>
    <property type="molecule type" value="Genomic_DNA"/>
</dbReference>
<evidence type="ECO:0000313" key="3">
    <source>
        <dbReference type="EMBL" id="SNT74272.1"/>
    </source>
</evidence>
<dbReference type="Gene3D" id="3.50.50.60">
    <property type="entry name" value="FAD/NAD(P)-binding domain"/>
    <property type="match status" value="1"/>
</dbReference>
<evidence type="ECO:0000256" key="1">
    <source>
        <dbReference type="PIRSR" id="PIRSR011396-1"/>
    </source>
</evidence>
<feature type="binding site" evidence="2">
    <location>
        <position position="347"/>
    </location>
    <ligand>
        <name>FAD</name>
        <dbReference type="ChEBI" id="CHEBI:57692"/>
    </ligand>
</feature>
<dbReference type="FunFam" id="3.50.50.60:FF:000280">
    <property type="entry name" value="Tryptophan halogenase"/>
    <property type="match status" value="1"/>
</dbReference>
<dbReference type="InterPro" id="IPR050816">
    <property type="entry name" value="Flavin-dep_Halogenase_NPB"/>
</dbReference>
<evidence type="ECO:0000313" key="4">
    <source>
        <dbReference type="Proteomes" id="UP000198346"/>
    </source>
</evidence>
<dbReference type="SUPFAM" id="SSF51905">
    <property type="entry name" value="FAD/NAD(P)-binding domain"/>
    <property type="match status" value="1"/>
</dbReference>
<keyword evidence="2" id="KW-0547">Nucleotide-binding</keyword>